<accession>A0A244CNN6</accession>
<keyword evidence="3" id="KW-1185">Reference proteome</keyword>
<dbReference type="AlphaFoldDB" id="A0A244CNN6"/>
<evidence type="ECO:0000313" key="3">
    <source>
        <dbReference type="Proteomes" id="UP000194841"/>
    </source>
</evidence>
<feature type="chain" id="PRO_5012580064" evidence="1">
    <location>
        <begin position="22"/>
        <end position="117"/>
    </location>
</feature>
<dbReference type="EMBL" id="MWPV01000004">
    <property type="protein sequence ID" value="OUL57240.1"/>
    <property type="molecule type" value="Genomic_DNA"/>
</dbReference>
<gene>
    <name evidence="2" type="ORF">B1199_13805</name>
</gene>
<name>A0A244CNN6_PSEDV</name>
<dbReference type="Proteomes" id="UP000194841">
    <property type="component" value="Unassembled WGS sequence"/>
</dbReference>
<organism evidence="2 3">
    <name type="scientific">Pseudoalteromonas ulvae</name>
    <dbReference type="NCBI Taxonomy" id="107327"/>
    <lineage>
        <taxon>Bacteria</taxon>
        <taxon>Pseudomonadati</taxon>
        <taxon>Pseudomonadota</taxon>
        <taxon>Gammaproteobacteria</taxon>
        <taxon>Alteromonadales</taxon>
        <taxon>Pseudoalteromonadaceae</taxon>
        <taxon>Pseudoalteromonas</taxon>
    </lineage>
</organism>
<dbReference type="RefSeq" id="WP_086744702.1">
    <property type="nucleotide sequence ID" value="NZ_MWPV01000004.1"/>
</dbReference>
<proteinExistence type="predicted"/>
<sequence length="117" mass="11749">MKKVISIMVLTNVLLSGNVFASEAMTHSAKASKHLALAVSKGAQSVGKVASVAVAVPAIVVGGSAMAVGSASVAGGQRVLDATVSKKPLVITDKALTADLPPNKQMLINKDTSPNEA</sequence>
<keyword evidence="1" id="KW-0732">Signal</keyword>
<evidence type="ECO:0000313" key="2">
    <source>
        <dbReference type="EMBL" id="OUL57240.1"/>
    </source>
</evidence>
<protein>
    <submittedName>
        <fullName evidence="2">Uncharacterized protein</fullName>
    </submittedName>
</protein>
<evidence type="ECO:0000256" key="1">
    <source>
        <dbReference type="SAM" id="SignalP"/>
    </source>
</evidence>
<reference evidence="2 3" key="1">
    <citation type="submission" date="2017-02" db="EMBL/GenBank/DDBJ databases">
        <title>Pseudoalteromonas ulvae TC14 Genome.</title>
        <authorList>
            <person name="Molmeret M."/>
        </authorList>
    </citation>
    <scope>NUCLEOTIDE SEQUENCE [LARGE SCALE GENOMIC DNA]</scope>
    <source>
        <strain evidence="2">TC14</strain>
    </source>
</reference>
<comment type="caution">
    <text evidence="2">The sequence shown here is derived from an EMBL/GenBank/DDBJ whole genome shotgun (WGS) entry which is preliminary data.</text>
</comment>
<feature type="signal peptide" evidence="1">
    <location>
        <begin position="1"/>
        <end position="21"/>
    </location>
</feature>